<dbReference type="Pfam" id="PF00561">
    <property type="entry name" value="Abhydrolase_1"/>
    <property type="match status" value="1"/>
</dbReference>
<reference evidence="3 4" key="1">
    <citation type="submission" date="2018-04" db="EMBL/GenBank/DDBJ databases">
        <title>Novel species isolated from glacier.</title>
        <authorList>
            <person name="Liu Q."/>
            <person name="Xin Y.-H."/>
        </authorList>
    </citation>
    <scope>NUCLEOTIDE SEQUENCE [LARGE SCALE GENOMIC DNA]</scope>
    <source>
        <strain evidence="3 4">GT1R17</strain>
    </source>
</reference>
<dbReference type="Proteomes" id="UP000244248">
    <property type="component" value="Unassembled WGS sequence"/>
</dbReference>
<feature type="domain" description="AB hydrolase-1" evidence="2">
    <location>
        <begin position="27"/>
        <end position="273"/>
    </location>
</feature>
<evidence type="ECO:0000313" key="3">
    <source>
        <dbReference type="EMBL" id="PTU30624.1"/>
    </source>
</evidence>
<dbReference type="InterPro" id="IPR029058">
    <property type="entry name" value="AB_hydrolase_fold"/>
</dbReference>
<evidence type="ECO:0000256" key="1">
    <source>
        <dbReference type="ARBA" id="ARBA00022801"/>
    </source>
</evidence>
<dbReference type="OrthoDB" id="9780765at2"/>
<accession>A0A2T5MDH4</accession>
<sequence>MSTSEFLPRWVRANGLDFSVLEAGEGPLVLCLHGFPDTAWSMRPLLSALAASGYRAVAPFMRGYAPSGMASDGDYRATTLGRDAIELIKALGEERAFIVGHDWGAVTAYFAATLYPQHVRGIVTAAIPHLRHFLLKPTLKQIVRSRYIGFFQLPVIPERRVVADDFLWLRQLIRNWSPRWNFTEDDFAPLKAGFSDPVRLKAALAYYRALPATLASREGRAIFTQKLSVPARVIRGTDDGCIGAEMFENQAYCFDAGYKLITMQGAGHFMQCEQPEQFAEHVLDFLNRESKNS</sequence>
<dbReference type="PANTHER" id="PTHR43329">
    <property type="entry name" value="EPOXIDE HYDROLASE"/>
    <property type="match status" value="1"/>
</dbReference>
<organism evidence="3 4">
    <name type="scientific">Stenotrophobium rhamnosiphilum</name>
    <dbReference type="NCBI Taxonomy" id="2029166"/>
    <lineage>
        <taxon>Bacteria</taxon>
        <taxon>Pseudomonadati</taxon>
        <taxon>Pseudomonadota</taxon>
        <taxon>Gammaproteobacteria</taxon>
        <taxon>Nevskiales</taxon>
        <taxon>Nevskiaceae</taxon>
        <taxon>Stenotrophobium</taxon>
    </lineage>
</organism>
<dbReference type="GO" id="GO:0016787">
    <property type="term" value="F:hydrolase activity"/>
    <property type="evidence" value="ECO:0007669"/>
    <property type="project" value="UniProtKB-KW"/>
</dbReference>
<evidence type="ECO:0000313" key="4">
    <source>
        <dbReference type="Proteomes" id="UP000244248"/>
    </source>
</evidence>
<dbReference type="SUPFAM" id="SSF53474">
    <property type="entry name" value="alpha/beta-Hydrolases"/>
    <property type="match status" value="1"/>
</dbReference>
<comment type="caution">
    <text evidence="3">The sequence shown here is derived from an EMBL/GenBank/DDBJ whole genome shotgun (WGS) entry which is preliminary data.</text>
</comment>
<dbReference type="EMBL" id="QANS01000005">
    <property type="protein sequence ID" value="PTU30624.1"/>
    <property type="molecule type" value="Genomic_DNA"/>
</dbReference>
<keyword evidence="1 3" id="KW-0378">Hydrolase</keyword>
<gene>
    <name evidence="3" type="ORF">CJD38_14060</name>
</gene>
<evidence type="ECO:0000259" key="2">
    <source>
        <dbReference type="Pfam" id="PF00561"/>
    </source>
</evidence>
<protein>
    <submittedName>
        <fullName evidence="3">Alpha/beta hydrolase</fullName>
    </submittedName>
</protein>
<dbReference type="InterPro" id="IPR000073">
    <property type="entry name" value="AB_hydrolase_1"/>
</dbReference>
<name>A0A2T5MDH4_9GAMM</name>
<dbReference type="InterPro" id="IPR000639">
    <property type="entry name" value="Epox_hydrolase-like"/>
</dbReference>
<dbReference type="PRINTS" id="PR00412">
    <property type="entry name" value="EPOXHYDRLASE"/>
</dbReference>
<dbReference type="AlphaFoldDB" id="A0A2T5MDH4"/>
<dbReference type="Gene3D" id="3.40.50.1820">
    <property type="entry name" value="alpha/beta hydrolase"/>
    <property type="match status" value="1"/>
</dbReference>
<proteinExistence type="predicted"/>
<keyword evidence="4" id="KW-1185">Reference proteome</keyword>
<dbReference type="RefSeq" id="WP_107940996.1">
    <property type="nucleotide sequence ID" value="NZ_QANS01000005.1"/>
</dbReference>